<feature type="compositionally biased region" description="Acidic residues" evidence="5">
    <location>
        <begin position="349"/>
        <end position="360"/>
    </location>
</feature>
<feature type="compositionally biased region" description="Acidic residues" evidence="5">
    <location>
        <begin position="395"/>
        <end position="408"/>
    </location>
</feature>
<feature type="compositionally biased region" description="Basic and acidic residues" evidence="5">
    <location>
        <begin position="475"/>
        <end position="491"/>
    </location>
</feature>
<feature type="region of interest" description="Disordered" evidence="5">
    <location>
        <begin position="233"/>
        <end position="622"/>
    </location>
</feature>
<feature type="domain" description="RanBP2-type" evidence="6">
    <location>
        <begin position="113"/>
        <end position="142"/>
    </location>
</feature>
<organism evidence="7 8">
    <name type="scientific">Kalanchoe fedtschenkoi</name>
    <name type="common">Lavender scallops</name>
    <name type="synonym">South American air plant</name>
    <dbReference type="NCBI Taxonomy" id="63787"/>
    <lineage>
        <taxon>Eukaryota</taxon>
        <taxon>Viridiplantae</taxon>
        <taxon>Streptophyta</taxon>
        <taxon>Embryophyta</taxon>
        <taxon>Tracheophyta</taxon>
        <taxon>Spermatophyta</taxon>
        <taxon>Magnoliopsida</taxon>
        <taxon>eudicotyledons</taxon>
        <taxon>Gunneridae</taxon>
        <taxon>Pentapetalae</taxon>
        <taxon>Saxifragales</taxon>
        <taxon>Crassulaceae</taxon>
        <taxon>Kalanchoe</taxon>
    </lineage>
</organism>
<dbReference type="PROSITE" id="PS50199">
    <property type="entry name" value="ZF_RANBP2_2"/>
    <property type="match status" value="2"/>
</dbReference>
<feature type="compositionally biased region" description="Gly residues" evidence="5">
    <location>
        <begin position="582"/>
        <end position="595"/>
    </location>
</feature>
<dbReference type="SUPFAM" id="SSF90209">
    <property type="entry name" value="Ran binding protein zinc finger-like"/>
    <property type="match status" value="1"/>
</dbReference>
<dbReference type="EnsemblPlants" id="Kaladp0001s0003.1.v1.1">
    <property type="protein sequence ID" value="Kaladp0001s0003.1.v1.1"/>
    <property type="gene ID" value="Kaladp0001s0003.v1.1"/>
</dbReference>
<evidence type="ECO:0000256" key="2">
    <source>
        <dbReference type="ARBA" id="ARBA00022771"/>
    </source>
</evidence>
<dbReference type="InterPro" id="IPR036443">
    <property type="entry name" value="Znf_RanBP2_sf"/>
</dbReference>
<feature type="region of interest" description="Disordered" evidence="5">
    <location>
        <begin position="87"/>
        <end position="109"/>
    </location>
</feature>
<feature type="compositionally biased region" description="Basic residues" evidence="5">
    <location>
        <begin position="412"/>
        <end position="426"/>
    </location>
</feature>
<dbReference type="InterPro" id="IPR001876">
    <property type="entry name" value="Znf_RanBP2"/>
</dbReference>
<keyword evidence="2 4" id="KW-0863">Zinc-finger</keyword>
<evidence type="ECO:0000256" key="3">
    <source>
        <dbReference type="ARBA" id="ARBA00022833"/>
    </source>
</evidence>
<feature type="compositionally biased region" description="Basic and acidic residues" evidence="5">
    <location>
        <begin position="427"/>
        <end position="445"/>
    </location>
</feature>
<feature type="compositionally biased region" description="Polar residues" evidence="5">
    <location>
        <begin position="371"/>
        <end position="386"/>
    </location>
</feature>
<evidence type="ECO:0000256" key="1">
    <source>
        <dbReference type="ARBA" id="ARBA00022723"/>
    </source>
</evidence>
<feature type="compositionally biased region" description="Low complexity" evidence="5">
    <location>
        <begin position="531"/>
        <end position="540"/>
    </location>
</feature>
<dbReference type="SMART" id="SM00547">
    <property type="entry name" value="ZnF_RBZ"/>
    <property type="match status" value="2"/>
</dbReference>
<dbReference type="GO" id="GO:0009793">
    <property type="term" value="P:embryo development ending in seed dormancy"/>
    <property type="evidence" value="ECO:0007669"/>
    <property type="project" value="EnsemblPlants"/>
</dbReference>
<dbReference type="PANTHER" id="PTHR23111">
    <property type="entry name" value="ZINC FINGER PROTEIN"/>
    <property type="match status" value="1"/>
</dbReference>
<sequence length="622" mass="69902">MFQVCSTCSLRSTCERGFLLTNKEDEARTIDIMRVLLTYGFEPVNGSVMNKSLLKNKSVKTVVRKLLHEVVKLSAVPIDPNLPPPVIKRPPPKVKVPPPPPKKRVGRDDVEMKKGDWLCPKCNFMNFAKNTVCLQCDAKRPKRQLLPGEWECPECNFLNYRRNMACFHCECKRPRDEYMETQMQERQQSHTTRFERVANREDISNAWNLNFDDDESDGADVAAFEYADSARIGDKFPSDTRSPSGNVRDLKDDVDDDDRIPNSQSRVYADPRSNRPGTGFDDFDDEDGVESYEVDTHDTVVKTDFPTEVSDDDYSDFEDVKLGKTERGESFSRVKPHRATRENAGFSDSYDDNDLGSDDDLSVHPDWKSSHVANSNRKSGRRQNGPSRGGLSFGSDEEFGPGSDSEDDFGGRRRKDVRRGAKFKNRGRSDSEYEHGSESSDDIKSYRGFRGGRSSKGPAKFDSEGGSRNGYRGNLSRERGDDFVPRDEYRFTRNSSKGSRGKPSGRGRGGTSFMSSRDSGLFDDYPEDDFGGSSRSSQGSKRGRRGGSRGGGGQRGGFERQLYGRAKDKFSGACGFDDDDGGGGGQRPRRGGGFGEGERRRFNNKSGRDMDERPRRQRIIER</sequence>
<evidence type="ECO:0000256" key="5">
    <source>
        <dbReference type="SAM" id="MobiDB-lite"/>
    </source>
</evidence>
<dbReference type="AlphaFoldDB" id="A0A7N0R7X1"/>
<feature type="domain" description="RanBP2-type" evidence="6">
    <location>
        <begin position="146"/>
        <end position="175"/>
    </location>
</feature>
<feature type="compositionally biased region" description="Acidic residues" evidence="5">
    <location>
        <begin position="281"/>
        <end position="293"/>
    </location>
</feature>
<evidence type="ECO:0000313" key="7">
    <source>
        <dbReference type="EnsemblPlants" id="Kaladp0001s0003.1.v1.1"/>
    </source>
</evidence>
<reference evidence="7" key="1">
    <citation type="submission" date="2021-01" db="UniProtKB">
        <authorList>
            <consortium name="EnsemblPlants"/>
        </authorList>
    </citation>
    <scope>IDENTIFICATION</scope>
</reference>
<evidence type="ECO:0000313" key="8">
    <source>
        <dbReference type="Proteomes" id="UP000594263"/>
    </source>
</evidence>
<keyword evidence="3" id="KW-0862">Zinc</keyword>
<protein>
    <recommendedName>
        <fullName evidence="6">RanBP2-type domain-containing protein</fullName>
    </recommendedName>
</protein>
<dbReference type="GO" id="GO:0005739">
    <property type="term" value="C:mitochondrion"/>
    <property type="evidence" value="ECO:0007669"/>
    <property type="project" value="EnsemblPlants"/>
</dbReference>
<dbReference type="PROSITE" id="PS01358">
    <property type="entry name" value="ZF_RANBP2_1"/>
    <property type="match status" value="2"/>
</dbReference>
<keyword evidence="8" id="KW-1185">Reference proteome</keyword>
<dbReference type="PANTHER" id="PTHR23111:SF29">
    <property type="entry name" value="OS07G0404300 PROTEIN"/>
    <property type="match status" value="1"/>
</dbReference>
<dbReference type="Pfam" id="PF00641">
    <property type="entry name" value="Zn_ribbon_RanBP"/>
    <property type="match status" value="2"/>
</dbReference>
<keyword evidence="1" id="KW-0479">Metal-binding</keyword>
<evidence type="ECO:0000259" key="6">
    <source>
        <dbReference type="PROSITE" id="PS50199"/>
    </source>
</evidence>
<dbReference type="GO" id="GO:0003729">
    <property type="term" value="F:mRNA binding"/>
    <property type="evidence" value="ECO:0007669"/>
    <property type="project" value="TreeGrafter"/>
</dbReference>
<accession>A0A7N0R7X1</accession>
<dbReference type="OMA" id="CECKRPR"/>
<dbReference type="GO" id="GO:0008270">
    <property type="term" value="F:zinc ion binding"/>
    <property type="evidence" value="ECO:0007669"/>
    <property type="project" value="UniProtKB-KW"/>
</dbReference>
<feature type="compositionally biased region" description="Pro residues" evidence="5">
    <location>
        <begin position="87"/>
        <end position="100"/>
    </location>
</feature>
<name>A0A7N0R7X1_KALFE</name>
<dbReference type="Gene3D" id="4.10.1060.10">
    <property type="entry name" value="Zinc finger, RanBP2-type"/>
    <property type="match status" value="2"/>
</dbReference>
<dbReference type="Proteomes" id="UP000594263">
    <property type="component" value="Unplaced"/>
</dbReference>
<evidence type="ECO:0000256" key="4">
    <source>
        <dbReference type="PROSITE-ProRule" id="PRU00322"/>
    </source>
</evidence>
<feature type="compositionally biased region" description="Basic and acidic residues" evidence="5">
    <location>
        <begin position="596"/>
        <end position="622"/>
    </location>
</feature>
<dbReference type="FunFam" id="4.10.1060.10:FF:000014">
    <property type="entry name" value="Putative zinc finger, RanBP2-type"/>
    <property type="match status" value="1"/>
</dbReference>
<feature type="compositionally biased region" description="Basic and acidic residues" evidence="5">
    <location>
        <begin position="318"/>
        <end position="332"/>
    </location>
</feature>
<dbReference type="Gramene" id="Kaladp0001s0003.1.v1.1">
    <property type="protein sequence ID" value="Kaladp0001s0003.1.v1.1"/>
    <property type="gene ID" value="Kaladp0001s0003.v1.1"/>
</dbReference>
<proteinExistence type="predicted"/>